<dbReference type="GO" id="GO:0051999">
    <property type="term" value="P:mannosyl-inositol phosphorylceramide biosynthetic process"/>
    <property type="evidence" value="ECO:0007669"/>
    <property type="project" value="TreeGrafter"/>
</dbReference>
<evidence type="ECO:0008006" key="4">
    <source>
        <dbReference type="Google" id="ProtNLM"/>
    </source>
</evidence>
<proteinExistence type="predicted"/>
<evidence type="ECO:0000313" key="3">
    <source>
        <dbReference type="Proteomes" id="UP000324285"/>
    </source>
</evidence>
<dbReference type="InterPro" id="IPR011990">
    <property type="entry name" value="TPR-like_helical_dom_sf"/>
</dbReference>
<dbReference type="PANTHER" id="PTHR32385:SF15">
    <property type="entry name" value="INOSITOL PHOSPHOCERAMIDE MANNOSYLTRANSFERASE 1"/>
    <property type="match status" value="1"/>
</dbReference>
<dbReference type="KEGG" id="hbh:E4T21_09125"/>
<name>A0A5C1NFP8_9GAMM</name>
<dbReference type="Proteomes" id="UP000324285">
    <property type="component" value="Chromosome"/>
</dbReference>
<keyword evidence="3" id="KW-1185">Reference proteome</keyword>
<keyword evidence="1" id="KW-0808">Transferase</keyword>
<dbReference type="OrthoDB" id="146908at2"/>
<dbReference type="AlphaFoldDB" id="A0A5C1NFP8"/>
<gene>
    <name evidence="2" type="ORF">E4T21_09125</name>
</gene>
<dbReference type="InterPro" id="IPR029044">
    <property type="entry name" value="Nucleotide-diphossugar_trans"/>
</dbReference>
<accession>A0A5C1NFP8</accession>
<dbReference type="PANTHER" id="PTHR32385">
    <property type="entry name" value="MANNOSYL PHOSPHORYLINOSITOL CERAMIDE SYNTHASE"/>
    <property type="match status" value="1"/>
</dbReference>
<organism evidence="2 3">
    <name type="scientific">Halomonas binhaiensis</name>
    <dbReference type="NCBI Taxonomy" id="2562282"/>
    <lineage>
        <taxon>Bacteria</taxon>
        <taxon>Pseudomonadati</taxon>
        <taxon>Pseudomonadota</taxon>
        <taxon>Gammaproteobacteria</taxon>
        <taxon>Oceanospirillales</taxon>
        <taxon>Halomonadaceae</taxon>
        <taxon>Halomonas</taxon>
    </lineage>
</organism>
<dbReference type="InterPro" id="IPR007577">
    <property type="entry name" value="GlycoTrfase_DXD_sugar-bd_CS"/>
</dbReference>
<protein>
    <recommendedName>
        <fullName evidence="4">Tetratricopeptide repeat protein</fullName>
    </recommendedName>
</protein>
<sequence length="782" mass="87846">MDDVTVKSRSGDAEQKKRVFQQAQRAMTVGDLDQAEMLVVQAMRSGSPHPGVRRLWVRSALRQGKVAAARMRAERAAKAQPNDAEFLVLAAQSMAAAGRPRRALKRLDIAISRWPDDFRPRLLKFNLLQRLGLTLPALKVLKRLRKHWADQPDVLLAAAEFYRNHGRLRAARGLLEHLRHHHPQHRQARVVRMDLANVAADGQEPSPLPDLLSTVRDSALLSSADAAELLQAVKFAKVSELASLCEEALELLGDRVDQLPEQDQLMLFRQAERLGHTEVAHRALAGILDSGPRRGPVALALFRKAMTSLGSQQADVVASRLLRYIPKAQQASVAADFALLVDGPHMALDRLRRDKRQRRSPQEALQLARFLRLGNPELGLRYLRFCRRHWPDEVNLSLLHAKLLMDVGRPNAARRVLSTPIPAARHNEFTQTRAHSLLESGRLRATRQELEKARDYIPDNGIVAMRLRTLITLGREDDARSLISEAQRRGMNNRITSGHFSTSLHGSLMSDLALYRHEQAALPPGEYDDYLAARYVHAASTVIERHSEHTTSPAYTGQRLIPRRVFQYWNESTPPETVMEIMQSWSSLPNVEYVRFDSQQARTFLRDTFGADYERAFRLANNTAEGADLLRLCYLRHYGGVYADADDRMCGKWNALIPAGVGLVCFQEPFNILANNVIAAVPGHPAIVRASEMAAEALLSRDNENTWSKTGPGLLTRAVASYLKASKPSRPEEKVAIRPNYILRRQAQIHIQLPHKKTRGYWNAANTTGVDMTSFFTGDERG</sequence>
<dbReference type="SUPFAM" id="SSF48452">
    <property type="entry name" value="TPR-like"/>
    <property type="match status" value="1"/>
</dbReference>
<dbReference type="EMBL" id="CP038437">
    <property type="protein sequence ID" value="QEM81690.1"/>
    <property type="molecule type" value="Genomic_DNA"/>
</dbReference>
<evidence type="ECO:0000256" key="1">
    <source>
        <dbReference type="ARBA" id="ARBA00022679"/>
    </source>
</evidence>
<dbReference type="InterPro" id="IPR051706">
    <property type="entry name" value="Glycosyltransferase_domain"/>
</dbReference>
<evidence type="ECO:0000313" key="2">
    <source>
        <dbReference type="EMBL" id="QEM81690.1"/>
    </source>
</evidence>
<dbReference type="GO" id="GO:0016020">
    <property type="term" value="C:membrane"/>
    <property type="evidence" value="ECO:0007669"/>
    <property type="project" value="GOC"/>
</dbReference>
<dbReference type="Pfam" id="PF04488">
    <property type="entry name" value="Gly_transf_sug"/>
    <property type="match status" value="1"/>
</dbReference>
<dbReference type="RefSeq" id="WP_149284701.1">
    <property type="nucleotide sequence ID" value="NZ_CP038437.2"/>
</dbReference>
<dbReference type="GO" id="GO:0000030">
    <property type="term" value="F:mannosyltransferase activity"/>
    <property type="evidence" value="ECO:0007669"/>
    <property type="project" value="TreeGrafter"/>
</dbReference>
<dbReference type="SUPFAM" id="SSF53448">
    <property type="entry name" value="Nucleotide-diphospho-sugar transferases"/>
    <property type="match status" value="1"/>
</dbReference>
<reference evidence="2" key="1">
    <citation type="submission" date="2021-02" db="EMBL/GenBank/DDBJ databases">
        <title>Strain Y2R2, a novel species of the genus Halomonas.</title>
        <authorList>
            <person name="Huang H."/>
        </authorList>
    </citation>
    <scope>NUCLEOTIDE SEQUENCE</scope>
    <source>
        <strain evidence="2">Y2R2</strain>
    </source>
</reference>
<dbReference type="Gene3D" id="3.90.550.20">
    <property type="match status" value="1"/>
</dbReference>
<dbReference type="Gene3D" id="1.25.40.10">
    <property type="entry name" value="Tetratricopeptide repeat domain"/>
    <property type="match status" value="2"/>
</dbReference>